<sequence length="144" mass="16214">MTDKHEQAEQWRDDVPSTIARSDDKAVRTYKETLESAEETYGDGERAHRTAYAALKHTHEKVGDHWEPKEHRGPSDAQAAQGAPESVRGRRETAQGVDANASREHLDQVAHRVGVAEPEKLDRDDEVRAIEKANARATARARRR</sequence>
<feature type="compositionally biased region" description="Basic and acidic residues" evidence="1">
    <location>
        <begin position="117"/>
        <end position="129"/>
    </location>
</feature>
<organism evidence="2 3">
    <name type="scientific">Micromonospora maritima</name>
    <dbReference type="NCBI Taxonomy" id="986711"/>
    <lineage>
        <taxon>Bacteria</taxon>
        <taxon>Bacillati</taxon>
        <taxon>Actinomycetota</taxon>
        <taxon>Actinomycetes</taxon>
        <taxon>Micromonosporales</taxon>
        <taxon>Micromonosporaceae</taxon>
        <taxon>Micromonospora</taxon>
    </lineage>
</organism>
<reference evidence="2 3" key="1">
    <citation type="submission" date="2024-10" db="EMBL/GenBank/DDBJ databases">
        <title>The Natural Products Discovery Center: Release of the First 8490 Sequenced Strains for Exploring Actinobacteria Biosynthetic Diversity.</title>
        <authorList>
            <person name="Kalkreuter E."/>
            <person name="Kautsar S.A."/>
            <person name="Yang D."/>
            <person name="Bader C.D."/>
            <person name="Teijaro C.N."/>
            <person name="Fluegel L."/>
            <person name="Davis C.M."/>
            <person name="Simpson J.R."/>
            <person name="Lauterbach L."/>
            <person name="Steele A.D."/>
            <person name="Gui C."/>
            <person name="Meng S."/>
            <person name="Li G."/>
            <person name="Viehrig K."/>
            <person name="Ye F."/>
            <person name="Su P."/>
            <person name="Kiefer A.F."/>
            <person name="Nichols A."/>
            <person name="Cepeda A.J."/>
            <person name="Yan W."/>
            <person name="Fan B."/>
            <person name="Jiang Y."/>
            <person name="Adhikari A."/>
            <person name="Zheng C.-J."/>
            <person name="Schuster L."/>
            <person name="Cowan T.M."/>
            <person name="Smanski M.J."/>
            <person name="Chevrette M.G."/>
            <person name="De Carvalho L.P.S."/>
            <person name="Shen B."/>
        </authorList>
    </citation>
    <scope>NUCLEOTIDE SEQUENCE [LARGE SCALE GENOMIC DNA]</scope>
    <source>
        <strain evidence="2 3">NPDC049845</strain>
    </source>
</reference>
<gene>
    <name evidence="2" type="ORF">ACIBP4_17515</name>
</gene>
<evidence type="ECO:0000256" key="1">
    <source>
        <dbReference type="SAM" id="MobiDB-lite"/>
    </source>
</evidence>
<dbReference type="Gene3D" id="1.10.1740.70">
    <property type="entry name" value="ChaB"/>
    <property type="match status" value="1"/>
</dbReference>
<feature type="region of interest" description="Disordered" evidence="1">
    <location>
        <begin position="1"/>
        <end position="27"/>
    </location>
</feature>
<dbReference type="EMBL" id="JBITLE010000006">
    <property type="protein sequence ID" value="MFI7264080.1"/>
    <property type="molecule type" value="Genomic_DNA"/>
</dbReference>
<dbReference type="SUPFAM" id="SSF140376">
    <property type="entry name" value="ChaB-like"/>
    <property type="match status" value="1"/>
</dbReference>
<dbReference type="Proteomes" id="UP001612812">
    <property type="component" value="Unassembled WGS sequence"/>
</dbReference>
<name>A0ABW7ZML9_9ACTN</name>
<feature type="compositionally biased region" description="Basic and acidic residues" evidence="1">
    <location>
        <begin position="60"/>
        <end position="74"/>
    </location>
</feature>
<evidence type="ECO:0000313" key="3">
    <source>
        <dbReference type="Proteomes" id="UP001612812"/>
    </source>
</evidence>
<evidence type="ECO:0000313" key="2">
    <source>
        <dbReference type="EMBL" id="MFI7264080.1"/>
    </source>
</evidence>
<feature type="compositionally biased region" description="Basic and acidic residues" evidence="1">
    <location>
        <begin position="101"/>
        <end position="110"/>
    </location>
</feature>
<dbReference type="InterPro" id="IPR009317">
    <property type="entry name" value="ChaB"/>
</dbReference>
<comment type="caution">
    <text evidence="2">The sequence shown here is derived from an EMBL/GenBank/DDBJ whole genome shotgun (WGS) entry which is preliminary data.</text>
</comment>
<keyword evidence="3" id="KW-1185">Reference proteome</keyword>
<dbReference type="RefSeq" id="WP_396770030.1">
    <property type="nucleotide sequence ID" value="NZ_JBITLA010000008.1"/>
</dbReference>
<protein>
    <submittedName>
        <fullName evidence="2">ChaB family protein</fullName>
    </submittedName>
</protein>
<dbReference type="InterPro" id="IPR037205">
    <property type="entry name" value="ChaB_sf"/>
</dbReference>
<feature type="region of interest" description="Disordered" evidence="1">
    <location>
        <begin position="59"/>
        <end position="129"/>
    </location>
</feature>
<proteinExistence type="predicted"/>
<accession>A0ABW7ZML9</accession>
<dbReference type="Pfam" id="PF06150">
    <property type="entry name" value="ChaB"/>
    <property type="match status" value="1"/>
</dbReference>